<feature type="non-terminal residue" evidence="1">
    <location>
        <position position="230"/>
    </location>
</feature>
<gene>
    <name evidence="1" type="ORF">MNOR_LOCUS1824</name>
</gene>
<keyword evidence="2" id="KW-1185">Reference proteome</keyword>
<name>A0AAV2PKZ2_MEGNR</name>
<comment type="caution">
    <text evidence="1">The sequence shown here is derived from an EMBL/GenBank/DDBJ whole genome shotgun (WGS) entry which is preliminary data.</text>
</comment>
<organism evidence="1 2">
    <name type="scientific">Meganyctiphanes norvegica</name>
    <name type="common">Northern krill</name>
    <name type="synonym">Thysanopoda norvegica</name>
    <dbReference type="NCBI Taxonomy" id="48144"/>
    <lineage>
        <taxon>Eukaryota</taxon>
        <taxon>Metazoa</taxon>
        <taxon>Ecdysozoa</taxon>
        <taxon>Arthropoda</taxon>
        <taxon>Crustacea</taxon>
        <taxon>Multicrustacea</taxon>
        <taxon>Malacostraca</taxon>
        <taxon>Eumalacostraca</taxon>
        <taxon>Eucarida</taxon>
        <taxon>Euphausiacea</taxon>
        <taxon>Euphausiidae</taxon>
        <taxon>Meganyctiphanes</taxon>
    </lineage>
</organism>
<evidence type="ECO:0000313" key="2">
    <source>
        <dbReference type="Proteomes" id="UP001497623"/>
    </source>
</evidence>
<sequence>FDDVLPFVEEATGTVFTLEQRRETQRIIEKITKDIVDGKVREDLEHHIQSLEKMLTAVTGFEIDLGMNVKNLIAPTITFENLKYASNLLHKVREGKMDIRAAMSEIKFFLKKGFDVDLMEETTKKEMLTLLESMDEMATSGNIDDFAWRALHVRIIFFLKKYDQKVKDIERNDIDRTSSAYKSMVDNSRKLYRIIYKWPKSDAEDLKRVKQLRSTINKIENSGFMENYPS</sequence>
<reference evidence="1 2" key="1">
    <citation type="submission" date="2024-05" db="EMBL/GenBank/DDBJ databases">
        <authorList>
            <person name="Wallberg A."/>
        </authorList>
    </citation>
    <scope>NUCLEOTIDE SEQUENCE [LARGE SCALE GENOMIC DNA]</scope>
</reference>
<feature type="non-terminal residue" evidence="1">
    <location>
        <position position="1"/>
    </location>
</feature>
<dbReference type="EMBL" id="CAXKWB010000518">
    <property type="protein sequence ID" value="CAL4061074.1"/>
    <property type="molecule type" value="Genomic_DNA"/>
</dbReference>
<dbReference type="AlphaFoldDB" id="A0AAV2PKZ2"/>
<dbReference type="Proteomes" id="UP001497623">
    <property type="component" value="Unassembled WGS sequence"/>
</dbReference>
<protein>
    <submittedName>
        <fullName evidence="1">Uncharacterized protein</fullName>
    </submittedName>
</protein>
<proteinExistence type="predicted"/>
<accession>A0AAV2PKZ2</accession>
<evidence type="ECO:0000313" key="1">
    <source>
        <dbReference type="EMBL" id="CAL4061074.1"/>
    </source>
</evidence>